<reference evidence="2 3" key="1">
    <citation type="submission" date="2024-09" db="EMBL/GenBank/DDBJ databases">
        <authorList>
            <person name="Sun Q."/>
            <person name="Mori K."/>
        </authorList>
    </citation>
    <scope>NUCLEOTIDE SEQUENCE [LARGE SCALE GENOMIC DNA]</scope>
    <source>
        <strain evidence="2 3">CICC 11035S</strain>
    </source>
</reference>
<feature type="domain" description="SMP-30/Gluconolactonase/LRE-like region" evidence="1">
    <location>
        <begin position="137"/>
        <end position="252"/>
    </location>
</feature>
<dbReference type="InterPro" id="IPR051344">
    <property type="entry name" value="Vgb"/>
</dbReference>
<dbReference type="Gene3D" id="2.120.10.30">
    <property type="entry name" value="TolB, C-terminal domain"/>
    <property type="match status" value="3"/>
</dbReference>
<evidence type="ECO:0000259" key="1">
    <source>
        <dbReference type="Pfam" id="PF08450"/>
    </source>
</evidence>
<name>A0ABV6S1B2_9SPHN</name>
<accession>A0ABV6S1B2</accession>
<dbReference type="RefSeq" id="WP_267222852.1">
    <property type="nucleotide sequence ID" value="NZ_JAPCWC010000018.1"/>
</dbReference>
<protein>
    <submittedName>
        <fullName evidence="2">SMP-30/gluconolactonase/LRE family protein</fullName>
    </submittedName>
</protein>
<dbReference type="EMBL" id="JBHLTM010000002">
    <property type="protein sequence ID" value="MFC0683016.1"/>
    <property type="molecule type" value="Genomic_DNA"/>
</dbReference>
<dbReference type="InterPro" id="IPR013658">
    <property type="entry name" value="SGL"/>
</dbReference>
<proteinExistence type="predicted"/>
<organism evidence="2 3">
    <name type="scientific">Novosphingobium clariflavum</name>
    <dbReference type="NCBI Taxonomy" id="2029884"/>
    <lineage>
        <taxon>Bacteria</taxon>
        <taxon>Pseudomonadati</taxon>
        <taxon>Pseudomonadota</taxon>
        <taxon>Alphaproteobacteria</taxon>
        <taxon>Sphingomonadales</taxon>
        <taxon>Sphingomonadaceae</taxon>
        <taxon>Novosphingobium</taxon>
    </lineage>
</organism>
<dbReference type="Proteomes" id="UP001589858">
    <property type="component" value="Unassembled WGS sequence"/>
</dbReference>
<sequence>MLAPAGRNHGAVSARPAEGWTLHRMTPPTRLYGANGLRTGADGRIYVAQVGGSQISAVDPGSGAVEVISPMGGGITAPDDLAFDEAGNLYATEITEGRVSVLRPNGTSAVVYGDLPVANPITYSQGRLIAGGCEMGARVLELDRNGGAPRVIADNVPMPNAFEVGPDGKLYMPVMGANAIWRVNMDGSGEPEVVCGDLGVPDSVKFDAEGMIVSTQVASGQVLRIDPRTGARTVLADIGAGLDNCTFVGERLFISHILGSIHEITTPKAAGGVVKPLIEKGLQWPLDVSMGADGVLWIADGGFLFSLRAGEAVKLEGMLFSPGFPGYSRGVVAAGAGEMIVTTANGEVVKFHPAGPSSEVLASGYDQLMGVALAPSGAVVFAEYGTGKVHSVHNGQVEELASGLDRPKGVAVAGDGTVHVAESGAGRVVRLVGGRTETMLDDLVRPEGLAIRNGTVTVLDVKRREAIQCDLSGGAREVIAAGLPVGPPEGTDPRPLGGVGHMCGPMGNMTGLDVGPDGTVWICGDLEGSVLALRSRSS</sequence>
<comment type="caution">
    <text evidence="2">The sequence shown here is derived from an EMBL/GenBank/DDBJ whole genome shotgun (WGS) entry which is preliminary data.</text>
</comment>
<dbReference type="Pfam" id="PF08450">
    <property type="entry name" value="SGL"/>
    <property type="match status" value="1"/>
</dbReference>
<gene>
    <name evidence="2" type="ORF">ACFFF8_00235</name>
</gene>
<dbReference type="PANTHER" id="PTHR40274">
    <property type="entry name" value="VIRGINIAMYCIN B LYASE"/>
    <property type="match status" value="1"/>
</dbReference>
<keyword evidence="3" id="KW-1185">Reference proteome</keyword>
<dbReference type="PANTHER" id="PTHR40274:SF4">
    <property type="entry name" value="BLL1406 PROTEIN"/>
    <property type="match status" value="1"/>
</dbReference>
<evidence type="ECO:0000313" key="2">
    <source>
        <dbReference type="EMBL" id="MFC0683016.1"/>
    </source>
</evidence>
<evidence type="ECO:0000313" key="3">
    <source>
        <dbReference type="Proteomes" id="UP001589858"/>
    </source>
</evidence>
<dbReference type="InterPro" id="IPR011042">
    <property type="entry name" value="6-blade_b-propeller_TolB-like"/>
</dbReference>
<dbReference type="SUPFAM" id="SSF63829">
    <property type="entry name" value="Calcium-dependent phosphotriesterase"/>
    <property type="match status" value="1"/>
</dbReference>
<dbReference type="SUPFAM" id="SSF63825">
    <property type="entry name" value="YWTD domain"/>
    <property type="match status" value="1"/>
</dbReference>